<evidence type="ECO:0000256" key="1">
    <source>
        <dbReference type="SAM" id="MobiDB-lite"/>
    </source>
</evidence>
<evidence type="ECO:0000313" key="3">
    <source>
        <dbReference type="EMBL" id="MBB3976437.1"/>
    </source>
</evidence>
<name>A0A7W6D9A3_9HYPH</name>
<feature type="compositionally biased region" description="Polar residues" evidence="1">
    <location>
        <begin position="83"/>
        <end position="93"/>
    </location>
</feature>
<protein>
    <submittedName>
        <fullName evidence="3">Uncharacterized protein</fullName>
    </submittedName>
</protein>
<proteinExistence type="predicted"/>
<feature type="signal peptide" evidence="2">
    <location>
        <begin position="1"/>
        <end position="27"/>
    </location>
</feature>
<feature type="region of interest" description="Disordered" evidence="1">
    <location>
        <begin position="71"/>
        <end position="109"/>
    </location>
</feature>
<feature type="compositionally biased region" description="Basic and acidic residues" evidence="1">
    <location>
        <begin position="97"/>
        <end position="109"/>
    </location>
</feature>
<keyword evidence="2" id="KW-0732">Signal</keyword>
<gene>
    <name evidence="3" type="ORF">GGQ64_001626</name>
</gene>
<keyword evidence="4" id="KW-1185">Reference proteome</keyword>
<dbReference type="EMBL" id="JACIEE010000003">
    <property type="protein sequence ID" value="MBB3976437.1"/>
    <property type="molecule type" value="Genomic_DNA"/>
</dbReference>
<feature type="chain" id="PRO_5031072178" evidence="2">
    <location>
        <begin position="28"/>
        <end position="109"/>
    </location>
</feature>
<comment type="caution">
    <text evidence="3">The sequence shown here is derived from an EMBL/GenBank/DDBJ whole genome shotgun (WGS) entry which is preliminary data.</text>
</comment>
<organism evidence="3 4">
    <name type="scientific">Mycoplana azooxidifex</name>
    <dbReference type="NCBI Taxonomy" id="1636188"/>
    <lineage>
        <taxon>Bacteria</taxon>
        <taxon>Pseudomonadati</taxon>
        <taxon>Pseudomonadota</taxon>
        <taxon>Alphaproteobacteria</taxon>
        <taxon>Hyphomicrobiales</taxon>
        <taxon>Rhizobiaceae</taxon>
        <taxon>Mycoplana</taxon>
    </lineage>
</organism>
<accession>A0A7W6D9A3</accession>
<sequence length="109" mass="11974">MKTQRTSSAVGLILALLLTMQPSLATAQQAGVFSDRAYPFTDLPGVTTQKEAEAADEVVCTQTFDTANNRSRRFGEASRPGYTCTQNGRTYSSERPPLSRERDLRGLGW</sequence>
<dbReference type="RefSeq" id="WP_183801826.1">
    <property type="nucleotide sequence ID" value="NZ_JACIEE010000003.1"/>
</dbReference>
<reference evidence="3 4" key="1">
    <citation type="submission" date="2020-08" db="EMBL/GenBank/DDBJ databases">
        <title>Genomic Encyclopedia of Type Strains, Phase IV (KMG-IV): sequencing the most valuable type-strain genomes for metagenomic binning, comparative biology and taxonomic classification.</title>
        <authorList>
            <person name="Goeker M."/>
        </authorList>
    </citation>
    <scope>NUCLEOTIDE SEQUENCE [LARGE SCALE GENOMIC DNA]</scope>
    <source>
        <strain evidence="3 4">DSM 100211</strain>
    </source>
</reference>
<evidence type="ECO:0000256" key="2">
    <source>
        <dbReference type="SAM" id="SignalP"/>
    </source>
</evidence>
<evidence type="ECO:0000313" key="4">
    <source>
        <dbReference type="Proteomes" id="UP000574761"/>
    </source>
</evidence>
<dbReference type="AlphaFoldDB" id="A0A7W6D9A3"/>
<dbReference type="Proteomes" id="UP000574761">
    <property type="component" value="Unassembled WGS sequence"/>
</dbReference>